<evidence type="ECO:0000313" key="2">
    <source>
        <dbReference type="EMBL" id="KAJ1353011.1"/>
    </source>
</evidence>
<protein>
    <submittedName>
        <fullName evidence="2">Uncharacterized protein</fullName>
    </submittedName>
</protein>
<accession>A0AAD5MRY2</accession>
<evidence type="ECO:0000256" key="1">
    <source>
        <dbReference type="SAM" id="MobiDB-lite"/>
    </source>
</evidence>
<dbReference type="Proteomes" id="UP001196413">
    <property type="component" value="Unassembled WGS sequence"/>
</dbReference>
<evidence type="ECO:0000313" key="3">
    <source>
        <dbReference type="Proteomes" id="UP001196413"/>
    </source>
</evidence>
<keyword evidence="3" id="KW-1185">Reference proteome</keyword>
<sequence length="83" mass="9573">MHTPSSEVSDEEIELIRQEGDKNGAPKRRRLLRICDLDPAELITQLSNEQNFRRLKEAGVRRATMPLLNGRDRCGFPTRIWLG</sequence>
<organism evidence="2 3">
    <name type="scientific">Parelaphostrongylus tenuis</name>
    <name type="common">Meningeal worm</name>
    <dbReference type="NCBI Taxonomy" id="148309"/>
    <lineage>
        <taxon>Eukaryota</taxon>
        <taxon>Metazoa</taxon>
        <taxon>Ecdysozoa</taxon>
        <taxon>Nematoda</taxon>
        <taxon>Chromadorea</taxon>
        <taxon>Rhabditida</taxon>
        <taxon>Rhabditina</taxon>
        <taxon>Rhabditomorpha</taxon>
        <taxon>Strongyloidea</taxon>
        <taxon>Metastrongylidae</taxon>
        <taxon>Parelaphostrongylus</taxon>
    </lineage>
</organism>
<gene>
    <name evidence="2" type="ORF">KIN20_009551</name>
</gene>
<reference evidence="2" key="1">
    <citation type="submission" date="2021-06" db="EMBL/GenBank/DDBJ databases">
        <title>Parelaphostrongylus tenuis whole genome reference sequence.</title>
        <authorList>
            <person name="Garwood T.J."/>
            <person name="Larsen P.A."/>
            <person name="Fountain-Jones N.M."/>
            <person name="Garbe J.R."/>
            <person name="Macchietto M.G."/>
            <person name="Kania S.A."/>
            <person name="Gerhold R.W."/>
            <person name="Richards J.E."/>
            <person name="Wolf T.M."/>
        </authorList>
    </citation>
    <scope>NUCLEOTIDE SEQUENCE</scope>
    <source>
        <strain evidence="2">MNPRO001-30</strain>
        <tissue evidence="2">Meninges</tissue>
    </source>
</reference>
<proteinExistence type="predicted"/>
<comment type="caution">
    <text evidence="2">The sequence shown here is derived from an EMBL/GenBank/DDBJ whole genome shotgun (WGS) entry which is preliminary data.</text>
</comment>
<dbReference type="AlphaFoldDB" id="A0AAD5MRY2"/>
<feature type="region of interest" description="Disordered" evidence="1">
    <location>
        <begin position="1"/>
        <end position="21"/>
    </location>
</feature>
<name>A0AAD5MRY2_PARTN</name>
<dbReference type="EMBL" id="JAHQIW010001580">
    <property type="protein sequence ID" value="KAJ1353011.1"/>
    <property type="molecule type" value="Genomic_DNA"/>
</dbReference>